<dbReference type="AlphaFoldDB" id="A0A3D8RV56"/>
<dbReference type="InterPro" id="IPR036291">
    <property type="entry name" value="NAD(P)-bd_dom_sf"/>
</dbReference>
<evidence type="ECO:0000313" key="2">
    <source>
        <dbReference type="EMBL" id="RDW77885.1"/>
    </source>
</evidence>
<sequence>MSSPKALTIQSKGIFHGLPTIPEPLKGLRAIVAGASGMSGQHMIQVLAQSPQRWEKVYAVSRSPPSVKAENTQHISIDLLSGSEDIATALRDNGVVADVVFFFSYVQLRPSQSTEANAVALLLGRLLQNLLEALDLCSIVPQRILLQTGLKTYGVHLGPVSIPMVESDPRINIEANFYYTQEDILIEYCKTRMLKYNITHPSWILGAVQGSLMNIFYPLAVYASVQKYLKRPLLFPGDLVAWDKAQPISSGTLNSLFHEWLVLNPDAGNQSLNIWDGSDFT</sequence>
<dbReference type="PANTHER" id="PTHR32487">
    <property type="entry name" value="3-OXO-DELTA(4,5)-STEROID 5-BETA-REDUCTASE"/>
    <property type="match status" value="1"/>
</dbReference>
<evidence type="ECO:0000259" key="1">
    <source>
        <dbReference type="Pfam" id="PF22917"/>
    </source>
</evidence>
<accession>A0A3D8RV56</accession>
<dbReference type="Proteomes" id="UP000256328">
    <property type="component" value="Unassembled WGS sequence"/>
</dbReference>
<proteinExistence type="predicted"/>
<name>A0A3D8RV56_9HELO</name>
<feature type="domain" description="PRISE-like Rossmann-fold" evidence="1">
    <location>
        <begin position="30"/>
        <end position="242"/>
    </location>
</feature>
<reference evidence="2 3" key="1">
    <citation type="journal article" date="2018" name="IMA Fungus">
        <title>IMA Genome-F 9: Draft genome sequence of Annulohypoxylon stygium, Aspergillus mulundensis, Berkeleyomyces basicola (syn. Thielaviopsis basicola), Ceratocystis smalleyi, two Cercospora beticola strains, Coleophoma cylindrospora, Fusarium fracticaudum, Phialophora cf. hyalina, and Morchella septimelata.</title>
        <authorList>
            <person name="Wingfield B.D."/>
            <person name="Bills G.F."/>
            <person name="Dong Y."/>
            <person name="Huang W."/>
            <person name="Nel W.J."/>
            <person name="Swalarsk-Parry B.S."/>
            <person name="Vaghefi N."/>
            <person name="Wilken P.M."/>
            <person name="An Z."/>
            <person name="de Beer Z.W."/>
            <person name="De Vos L."/>
            <person name="Chen L."/>
            <person name="Duong T.A."/>
            <person name="Gao Y."/>
            <person name="Hammerbacher A."/>
            <person name="Kikkert J.R."/>
            <person name="Li Y."/>
            <person name="Li H."/>
            <person name="Li K."/>
            <person name="Li Q."/>
            <person name="Liu X."/>
            <person name="Ma X."/>
            <person name="Naidoo K."/>
            <person name="Pethybridge S.J."/>
            <person name="Sun J."/>
            <person name="Steenkamp E.T."/>
            <person name="van der Nest M.A."/>
            <person name="van Wyk S."/>
            <person name="Wingfield M.J."/>
            <person name="Xiong C."/>
            <person name="Yue Q."/>
            <person name="Zhang X."/>
        </authorList>
    </citation>
    <scope>NUCLEOTIDE SEQUENCE [LARGE SCALE GENOMIC DNA]</scope>
    <source>
        <strain evidence="2 3">BP5796</strain>
    </source>
</reference>
<dbReference type="EMBL" id="PDLN01000008">
    <property type="protein sequence ID" value="RDW77885.1"/>
    <property type="molecule type" value="Genomic_DNA"/>
</dbReference>
<protein>
    <recommendedName>
        <fullName evidence="1">PRISE-like Rossmann-fold domain-containing protein</fullName>
    </recommendedName>
</protein>
<dbReference type="SUPFAM" id="SSF51735">
    <property type="entry name" value="NAD(P)-binding Rossmann-fold domains"/>
    <property type="match status" value="1"/>
</dbReference>
<dbReference type="Pfam" id="PF22917">
    <property type="entry name" value="PRISE"/>
    <property type="match status" value="1"/>
</dbReference>
<evidence type="ECO:0000313" key="3">
    <source>
        <dbReference type="Proteomes" id="UP000256328"/>
    </source>
</evidence>
<dbReference type="OrthoDB" id="1731983at2759"/>
<comment type="caution">
    <text evidence="2">The sequence shown here is derived from an EMBL/GenBank/DDBJ whole genome shotgun (WGS) entry which is preliminary data.</text>
</comment>
<gene>
    <name evidence="2" type="ORF">BP5796_05737</name>
</gene>
<dbReference type="InterPro" id="IPR055222">
    <property type="entry name" value="PRISE-like_Rossmann-fold"/>
</dbReference>
<keyword evidence="3" id="KW-1185">Reference proteome</keyword>
<organism evidence="2 3">
    <name type="scientific">Coleophoma crateriformis</name>
    <dbReference type="NCBI Taxonomy" id="565419"/>
    <lineage>
        <taxon>Eukaryota</taxon>
        <taxon>Fungi</taxon>
        <taxon>Dikarya</taxon>
        <taxon>Ascomycota</taxon>
        <taxon>Pezizomycotina</taxon>
        <taxon>Leotiomycetes</taxon>
        <taxon>Helotiales</taxon>
        <taxon>Dermateaceae</taxon>
        <taxon>Coleophoma</taxon>
    </lineage>
</organism>
<dbReference type="Gene3D" id="3.40.50.720">
    <property type="entry name" value="NAD(P)-binding Rossmann-like Domain"/>
    <property type="match status" value="1"/>
</dbReference>
<dbReference type="PANTHER" id="PTHR32487:SF29">
    <property type="entry name" value="NAD-DEPENDENT EPIMERASE_DEHYDRATASE DOMAIN-CONTAINING PROTEIN"/>
    <property type="match status" value="1"/>
</dbReference>